<dbReference type="Gene3D" id="3.90.20.10">
    <property type="match status" value="1"/>
</dbReference>
<organism evidence="2 3">
    <name type="scientific">Ceriporiopsis subvermispora (strain B)</name>
    <name type="common">White-rot fungus</name>
    <name type="synonym">Gelatoporia subvermispora</name>
    <dbReference type="NCBI Taxonomy" id="914234"/>
    <lineage>
        <taxon>Eukaryota</taxon>
        <taxon>Fungi</taxon>
        <taxon>Dikarya</taxon>
        <taxon>Basidiomycota</taxon>
        <taxon>Agaricomycotina</taxon>
        <taxon>Agaricomycetes</taxon>
        <taxon>Polyporales</taxon>
        <taxon>Gelatoporiaceae</taxon>
        <taxon>Gelatoporia</taxon>
    </lineage>
</organism>
<feature type="compositionally biased region" description="Polar residues" evidence="1">
    <location>
        <begin position="50"/>
        <end position="63"/>
    </location>
</feature>
<accession>M2Q5F5</accession>
<feature type="compositionally biased region" description="Low complexity" evidence="1">
    <location>
        <begin position="1"/>
        <end position="12"/>
    </location>
</feature>
<reference evidence="2 3" key="1">
    <citation type="journal article" date="2012" name="Proc. Natl. Acad. Sci. U.S.A.">
        <title>Comparative genomics of Ceriporiopsis subvermispora and Phanerochaete chrysosporium provide insight into selective ligninolysis.</title>
        <authorList>
            <person name="Fernandez-Fueyo E."/>
            <person name="Ruiz-Duenas F.J."/>
            <person name="Ferreira P."/>
            <person name="Floudas D."/>
            <person name="Hibbett D.S."/>
            <person name="Canessa P."/>
            <person name="Larrondo L.F."/>
            <person name="James T.Y."/>
            <person name="Seelenfreund D."/>
            <person name="Lobos S."/>
            <person name="Polanco R."/>
            <person name="Tello M."/>
            <person name="Honda Y."/>
            <person name="Watanabe T."/>
            <person name="Watanabe T."/>
            <person name="Ryu J.S."/>
            <person name="Kubicek C.P."/>
            <person name="Schmoll M."/>
            <person name="Gaskell J."/>
            <person name="Hammel K.E."/>
            <person name="St John F.J."/>
            <person name="Vanden Wymelenberg A."/>
            <person name="Sabat G."/>
            <person name="Splinter BonDurant S."/>
            <person name="Syed K."/>
            <person name="Yadav J.S."/>
            <person name="Doddapaneni H."/>
            <person name="Subramanian V."/>
            <person name="Lavin J.L."/>
            <person name="Oguiza J.A."/>
            <person name="Perez G."/>
            <person name="Pisabarro A.G."/>
            <person name="Ramirez L."/>
            <person name="Santoyo F."/>
            <person name="Master E."/>
            <person name="Coutinho P.M."/>
            <person name="Henrissat B."/>
            <person name="Lombard V."/>
            <person name="Magnuson J.K."/>
            <person name="Kuees U."/>
            <person name="Hori C."/>
            <person name="Igarashi K."/>
            <person name="Samejima M."/>
            <person name="Held B.W."/>
            <person name="Barry K.W."/>
            <person name="LaButti K.M."/>
            <person name="Lapidus A."/>
            <person name="Lindquist E.A."/>
            <person name="Lucas S.M."/>
            <person name="Riley R."/>
            <person name="Salamov A.A."/>
            <person name="Hoffmeister D."/>
            <person name="Schwenk D."/>
            <person name="Hadar Y."/>
            <person name="Yarden O."/>
            <person name="de Vries R.P."/>
            <person name="Wiebenga A."/>
            <person name="Stenlid J."/>
            <person name="Eastwood D."/>
            <person name="Grigoriev I.V."/>
            <person name="Berka R.M."/>
            <person name="Blanchette R.A."/>
            <person name="Kersten P."/>
            <person name="Martinez A.T."/>
            <person name="Vicuna R."/>
            <person name="Cullen D."/>
        </authorList>
    </citation>
    <scope>NUCLEOTIDE SEQUENCE [LARGE SCALE GENOMIC DNA]</scope>
    <source>
        <strain evidence="2 3">B</strain>
    </source>
</reference>
<sequence>MSHSAGTSSSSSRPALNTTSVYPYHSPHSPHSPQTPRSPQPSGIPPVPRRQTTSVQTSPESTISAAGAFRESMAASYRSLERPLTQGSSASSRSSSIQSDDMIDVPRHYEGQTQGSGIGRMPSLQTLGDDSPVGVLRNQVFEKFRQLQGGVEAGFSAVDKRFEVVNQQFGVVNERFDEIDRRFNTMDHKIDNMKTDLEKSLNMTIDKKMEAVTVQLQSLIIQQMQILQQNLIEQLKQNAQLTQIQPVVFEPPALPRSRISGDSGEIRFARPTREESPTGPPARPHQDVTAQPTHDPAFLEAVEAADEHMQAVQAEASSARSIIRGLRHTFSTRTSARRRAPPISDHFRLPAFISVCDL</sequence>
<gene>
    <name evidence="2" type="ORF">CERSUDRAFT_119043</name>
</gene>
<keyword evidence="3" id="KW-1185">Reference proteome</keyword>
<feature type="region of interest" description="Disordered" evidence="1">
    <location>
        <begin position="1"/>
        <end position="63"/>
    </location>
</feature>
<dbReference type="AlphaFoldDB" id="M2Q5F5"/>
<dbReference type="Proteomes" id="UP000016930">
    <property type="component" value="Unassembled WGS sequence"/>
</dbReference>
<protein>
    <submittedName>
        <fullName evidence="2">Uncharacterized protein</fullName>
    </submittedName>
</protein>
<dbReference type="HOGENOM" id="CLU_773859_0_0_1"/>
<dbReference type="EMBL" id="KB445813">
    <property type="protein sequence ID" value="EMD32038.1"/>
    <property type="molecule type" value="Genomic_DNA"/>
</dbReference>
<feature type="compositionally biased region" description="Low complexity" evidence="1">
    <location>
        <begin position="19"/>
        <end position="35"/>
    </location>
</feature>
<name>M2Q5F5_CERS8</name>
<evidence type="ECO:0000256" key="1">
    <source>
        <dbReference type="SAM" id="MobiDB-lite"/>
    </source>
</evidence>
<evidence type="ECO:0000313" key="3">
    <source>
        <dbReference type="Proteomes" id="UP000016930"/>
    </source>
</evidence>
<feature type="region of interest" description="Disordered" evidence="1">
    <location>
        <begin position="270"/>
        <end position="292"/>
    </location>
</feature>
<evidence type="ECO:0000313" key="2">
    <source>
        <dbReference type="EMBL" id="EMD32038.1"/>
    </source>
</evidence>
<feature type="compositionally biased region" description="Low complexity" evidence="1">
    <location>
        <begin position="88"/>
        <end position="99"/>
    </location>
</feature>
<feature type="compositionally biased region" description="Pro residues" evidence="1">
    <location>
        <begin position="36"/>
        <end position="48"/>
    </location>
</feature>
<feature type="region of interest" description="Disordered" evidence="1">
    <location>
        <begin position="77"/>
        <end position="104"/>
    </location>
</feature>
<proteinExistence type="predicted"/>